<dbReference type="KEGG" id="gai:IMCC3135_27110"/>
<dbReference type="InterPro" id="IPR036188">
    <property type="entry name" value="FAD/NAD-bd_sf"/>
</dbReference>
<evidence type="ECO:0000313" key="8">
    <source>
        <dbReference type="Proteomes" id="UP000250079"/>
    </source>
</evidence>
<dbReference type="GO" id="GO:0005829">
    <property type="term" value="C:cytosol"/>
    <property type="evidence" value="ECO:0007669"/>
    <property type="project" value="TreeGrafter"/>
</dbReference>
<dbReference type="RefSeq" id="WP_088920392.1">
    <property type="nucleotide sequence ID" value="NZ_CP018632.1"/>
</dbReference>
<feature type="domain" description="Aminomethyltransferase C-terminal" evidence="5">
    <location>
        <begin position="840"/>
        <end position="923"/>
    </location>
</feature>
<proteinExistence type="inferred from homology"/>
<evidence type="ECO:0000256" key="2">
    <source>
        <dbReference type="ARBA" id="ARBA00022576"/>
    </source>
</evidence>
<evidence type="ECO:0000259" key="6">
    <source>
        <dbReference type="Pfam" id="PF17806"/>
    </source>
</evidence>
<dbReference type="Gene3D" id="3.10.20.440">
    <property type="entry name" value="2Fe-2S iron-sulphur cluster binding domain, sarcosine oxidase, alpha subunit, N-terminal domain"/>
    <property type="match status" value="1"/>
</dbReference>
<dbReference type="Pfam" id="PF01571">
    <property type="entry name" value="GCV_T"/>
    <property type="match status" value="1"/>
</dbReference>
<dbReference type="Pfam" id="PF13510">
    <property type="entry name" value="Fer2_4"/>
    <property type="match status" value="1"/>
</dbReference>
<reference evidence="7 8" key="1">
    <citation type="submission" date="2016-12" db="EMBL/GenBank/DDBJ databases">
        <authorList>
            <person name="Song W.-J."/>
            <person name="Kurnit D.M."/>
        </authorList>
    </citation>
    <scope>NUCLEOTIDE SEQUENCE [LARGE SCALE GENOMIC DNA]</scope>
    <source>
        <strain evidence="7 8">IMCC3135</strain>
    </source>
</reference>
<keyword evidence="2" id="KW-0808">Transferase</keyword>
<dbReference type="InterPro" id="IPR028896">
    <property type="entry name" value="GcvT/YgfZ/DmdA"/>
</dbReference>
<dbReference type="InterPro" id="IPR041117">
    <property type="entry name" value="SoxA_A3"/>
</dbReference>
<dbReference type="InterPro" id="IPR006222">
    <property type="entry name" value="GCVT_N"/>
</dbReference>
<feature type="domain" description="GCVT N-terminal" evidence="4">
    <location>
        <begin position="556"/>
        <end position="812"/>
    </location>
</feature>
<dbReference type="PANTHER" id="PTHR43757">
    <property type="entry name" value="AMINOMETHYLTRANSFERASE"/>
    <property type="match status" value="1"/>
</dbReference>
<dbReference type="AlphaFoldDB" id="A0A2Z2P482"/>
<keyword evidence="3 7" id="KW-0560">Oxidoreductase</keyword>
<dbReference type="PRINTS" id="PR00411">
    <property type="entry name" value="PNDRDTASEI"/>
</dbReference>
<dbReference type="Gene3D" id="3.50.50.60">
    <property type="entry name" value="FAD/NAD(P)-binding domain"/>
    <property type="match status" value="1"/>
</dbReference>
<dbReference type="PANTHER" id="PTHR43757:SF2">
    <property type="entry name" value="AMINOMETHYLTRANSFERASE, MITOCHONDRIAL"/>
    <property type="match status" value="1"/>
</dbReference>
<dbReference type="EC" id="1.5.3.1" evidence="7"/>
<dbReference type="Pfam" id="PF08669">
    <property type="entry name" value="GCV_T_C"/>
    <property type="match status" value="1"/>
</dbReference>
<evidence type="ECO:0000259" key="4">
    <source>
        <dbReference type="Pfam" id="PF01571"/>
    </source>
</evidence>
<evidence type="ECO:0000256" key="1">
    <source>
        <dbReference type="ARBA" id="ARBA00008609"/>
    </source>
</evidence>
<dbReference type="GO" id="GO:0008115">
    <property type="term" value="F:sarcosine oxidase activity"/>
    <property type="evidence" value="ECO:0007669"/>
    <property type="project" value="UniProtKB-EC"/>
</dbReference>
<dbReference type="InterPro" id="IPR013977">
    <property type="entry name" value="GcvT_C"/>
</dbReference>
<dbReference type="InterPro" id="IPR029043">
    <property type="entry name" value="GcvT/YgfZ_C"/>
</dbReference>
<evidence type="ECO:0000259" key="5">
    <source>
        <dbReference type="Pfam" id="PF08669"/>
    </source>
</evidence>
<dbReference type="Proteomes" id="UP000250079">
    <property type="component" value="Chromosome"/>
</dbReference>
<dbReference type="SUPFAM" id="SSF101790">
    <property type="entry name" value="Aminomethyltransferase beta-barrel domain"/>
    <property type="match status" value="1"/>
</dbReference>
<comment type="similarity">
    <text evidence="1">Belongs to the GcvT family.</text>
</comment>
<dbReference type="Pfam" id="PF17806">
    <property type="entry name" value="SO_alpha_A3"/>
    <property type="match status" value="1"/>
</dbReference>
<dbReference type="SUPFAM" id="SSF103025">
    <property type="entry name" value="Folate-binding domain"/>
    <property type="match status" value="1"/>
</dbReference>
<dbReference type="SUPFAM" id="SSF51905">
    <property type="entry name" value="FAD/NAD(P)-binding domain"/>
    <property type="match status" value="1"/>
</dbReference>
<gene>
    <name evidence="7" type="primary">soxA_3</name>
    <name evidence="7" type="ORF">IMCC3135_27110</name>
</gene>
<dbReference type="Pfam" id="PF13450">
    <property type="entry name" value="NAD_binding_8"/>
    <property type="match status" value="1"/>
</dbReference>
<evidence type="ECO:0000313" key="7">
    <source>
        <dbReference type="EMBL" id="ASJ75477.1"/>
    </source>
</evidence>
<feature type="domain" description="SoxA A3" evidence="6">
    <location>
        <begin position="454"/>
        <end position="536"/>
    </location>
</feature>
<keyword evidence="8" id="KW-1185">Reference proteome</keyword>
<organism evidence="7 8">
    <name type="scientific">Granulosicoccus antarcticus IMCC3135</name>
    <dbReference type="NCBI Taxonomy" id="1192854"/>
    <lineage>
        <taxon>Bacteria</taxon>
        <taxon>Pseudomonadati</taxon>
        <taxon>Pseudomonadota</taxon>
        <taxon>Gammaproteobacteria</taxon>
        <taxon>Chromatiales</taxon>
        <taxon>Granulosicoccaceae</taxon>
        <taxon>Granulosicoccus</taxon>
    </lineage>
</organism>
<keyword evidence="2" id="KW-0032">Aminotransferase</keyword>
<dbReference type="InterPro" id="IPR027266">
    <property type="entry name" value="TrmE/GcvT-like"/>
</dbReference>
<dbReference type="InterPro" id="IPR042204">
    <property type="entry name" value="2Fe-2S-bd_N"/>
</dbReference>
<dbReference type="Gene3D" id="3.30.1360.120">
    <property type="entry name" value="Probable tRNA modification gtpase trme, domain 1"/>
    <property type="match status" value="1"/>
</dbReference>
<protein>
    <submittedName>
        <fullName evidence="7">Sarcosine oxidase subunit alpha</fullName>
        <ecNumber evidence="7">1.5.3.1</ecNumber>
    </submittedName>
</protein>
<accession>A0A2Z2P482</accession>
<sequence length="931" mass="101252">MSAQRLEGRGIIDPTSKLCFRFDGQSYTGFSGDTVASALLASGVRIFARSFKYHRPRGVWGSWNDDPNAIVDIRVDEVTFPNCQATTTQLIDGMDVRSINAWPNASFDVKAMLDLGSRFLPAGFYYKMFMWPDWHLFEPMIRKMAGMGTLSDEVVEGYDAVILHESCELLIIGGGAAGLAAARTAAEGGRSVLIVEDHADFGGRILARADLIDGQNPVDWVNDQISAIRAAGGRALSRTTAIGIYDHRAISLIEDRGVGVAPVVRKVRPDSVILASGAIDRPVTFTNNDRPGVMSLEGAADFLARYGVLVGERIAVLSNRPDKQLMAQLFRDAGAHVQEFDATRETAEIKGRRGVKALQIGSEIYPCDTVLASGGLTPAIHLWRHAGGKLDWDEPRQAFLPGKGPDWLQAIGAANGTYDLETAIDEAKSVALGMRVHRRASYTLPPLWPDLSAKGRQWLDFQHDVTVKDIALAKQENMVSVEHLKRYTTLGMAGDQGKISNMPALATMAKLQGKPIPEVGTTTFRPPFVPVPLETYSGAHKGTRMGPLKRLALEPDHRKLDAAMGEYGGWLRPAWYGGSDEKTAVLRECCIARNAAAIMDGSALGTIEVVGPDARDLVNFVYYNTMSNLQPGRIRYGFMLTESGLVFDDGVMACVNDNRFIISCSSSHADSVMAHLENWRQDKFDPSRVFIHDTTQNWSTVTVAGPKARDIVAALNVLDELTNFAHMSLKMGSFNGRPARVARVSFTGDTSYEISVRNDYVKELWAAALEMGKPFGAGPVGAEALTVLRAEKGYILVGKDTDGETMPHDLGFTVPRLKKKAAFAGDRSLHNQNANRTDRKQLVGLQVDPGACMLPVGAHIVDARNGRKVSLGYVTSSHESPTLERPIALALVSSGADLMGQNVSVWHMGESSTAHVTLPCAFDQEGERLDA</sequence>
<dbReference type="EMBL" id="CP018632">
    <property type="protein sequence ID" value="ASJ75477.1"/>
    <property type="molecule type" value="Genomic_DNA"/>
</dbReference>
<dbReference type="GO" id="GO:0008483">
    <property type="term" value="F:transaminase activity"/>
    <property type="evidence" value="ECO:0007669"/>
    <property type="project" value="UniProtKB-KW"/>
</dbReference>
<name>A0A2Z2P482_9GAMM</name>
<evidence type="ECO:0000256" key="3">
    <source>
        <dbReference type="ARBA" id="ARBA00023002"/>
    </source>
</evidence>
<dbReference type="OrthoDB" id="5287468at2"/>